<feature type="domain" description="Enoyl reductase (ER)" evidence="4">
    <location>
        <begin position="16"/>
        <end position="334"/>
    </location>
</feature>
<protein>
    <recommendedName>
        <fullName evidence="3">Zinc-type alcohol dehydrogenase-like protein</fullName>
    </recommendedName>
</protein>
<keyword evidence="3" id="KW-0862">Zinc</keyword>
<dbReference type="Gene3D" id="3.90.180.10">
    <property type="entry name" value="Medium-chain alcohol dehydrogenases, catalytic domain"/>
    <property type="match status" value="1"/>
</dbReference>
<gene>
    <name evidence="5" type="ORF">PEB0149_019040</name>
</gene>
<accession>A0A1R0FBT6</accession>
<evidence type="ECO:0000256" key="3">
    <source>
        <dbReference type="RuleBase" id="RU364000"/>
    </source>
</evidence>
<dbReference type="RefSeq" id="WP_075869568.1">
    <property type="nucleotide sequence ID" value="NZ_CAMLKB010000001.1"/>
</dbReference>
<dbReference type="OrthoDB" id="9785812at2"/>
<keyword evidence="6" id="KW-1185">Reference proteome</keyword>
<comment type="similarity">
    <text evidence="1 3">Belongs to the zinc-containing alcohol dehydrogenase family. Quinone oxidoreductase subfamily.</text>
</comment>
<keyword evidence="2" id="KW-0521">NADP</keyword>
<dbReference type="EMBL" id="LXYT01000001">
    <property type="protein sequence ID" value="OLY44434.1"/>
    <property type="molecule type" value="Genomic_DNA"/>
</dbReference>
<reference evidence="5 6" key="1">
    <citation type="submission" date="2016-12" db="EMBL/GenBank/DDBJ databases">
        <title>Comparative genomics of Bartonella apis.</title>
        <authorList>
            <person name="Engel P."/>
        </authorList>
    </citation>
    <scope>NUCLEOTIDE SEQUENCE [LARGE SCALE GENOMIC DNA]</scope>
    <source>
        <strain evidence="5 6">PEB0149</strain>
    </source>
</reference>
<dbReference type="SUPFAM" id="SSF51735">
    <property type="entry name" value="NAD(P)-binding Rossmann-fold domains"/>
    <property type="match status" value="1"/>
</dbReference>
<dbReference type="CDD" id="cd08252">
    <property type="entry name" value="AL_MDR"/>
    <property type="match status" value="1"/>
</dbReference>
<dbReference type="InterPro" id="IPR020843">
    <property type="entry name" value="ER"/>
</dbReference>
<dbReference type="Gene3D" id="3.40.50.720">
    <property type="entry name" value="NAD(P)-binding Rossmann-like Domain"/>
    <property type="match status" value="1"/>
</dbReference>
<dbReference type="InterPro" id="IPR011032">
    <property type="entry name" value="GroES-like_sf"/>
</dbReference>
<comment type="caution">
    <text evidence="5">The sequence shown here is derived from an EMBL/GenBank/DDBJ whole genome shotgun (WGS) entry which is preliminary data.</text>
</comment>
<dbReference type="GO" id="GO:0008270">
    <property type="term" value="F:zinc ion binding"/>
    <property type="evidence" value="ECO:0007669"/>
    <property type="project" value="InterPro"/>
</dbReference>
<dbReference type="Pfam" id="PF00107">
    <property type="entry name" value="ADH_zinc_N"/>
    <property type="match status" value="1"/>
</dbReference>
<evidence type="ECO:0000256" key="1">
    <source>
        <dbReference type="ARBA" id="ARBA00010371"/>
    </source>
</evidence>
<dbReference type="InterPro" id="IPR036291">
    <property type="entry name" value="NAD(P)-bd_dom_sf"/>
</dbReference>
<dbReference type="SMART" id="SM00829">
    <property type="entry name" value="PKS_ER"/>
    <property type="match status" value="1"/>
</dbReference>
<dbReference type="SUPFAM" id="SSF50129">
    <property type="entry name" value="GroES-like"/>
    <property type="match status" value="1"/>
</dbReference>
<evidence type="ECO:0000313" key="6">
    <source>
        <dbReference type="Proteomes" id="UP000187344"/>
    </source>
</evidence>
<organism evidence="5 6">
    <name type="scientific">Bartonella apis</name>
    <dbReference type="NCBI Taxonomy" id="1686310"/>
    <lineage>
        <taxon>Bacteria</taxon>
        <taxon>Pseudomonadati</taxon>
        <taxon>Pseudomonadota</taxon>
        <taxon>Alphaproteobacteria</taxon>
        <taxon>Hyphomicrobiales</taxon>
        <taxon>Bartonellaceae</taxon>
        <taxon>Bartonella</taxon>
    </lineage>
</organism>
<dbReference type="InterPro" id="IPR051603">
    <property type="entry name" value="Zinc-ADH_QOR/CCCR"/>
</dbReference>
<evidence type="ECO:0000256" key="2">
    <source>
        <dbReference type="ARBA" id="ARBA00022857"/>
    </source>
</evidence>
<dbReference type="InterPro" id="IPR013154">
    <property type="entry name" value="ADH-like_N"/>
</dbReference>
<keyword evidence="3" id="KW-0479">Metal-binding</keyword>
<dbReference type="NCBIfam" id="TIGR02817">
    <property type="entry name" value="adh_fam_1"/>
    <property type="match status" value="1"/>
</dbReference>
<dbReference type="GO" id="GO:0016491">
    <property type="term" value="F:oxidoreductase activity"/>
    <property type="evidence" value="ECO:0007669"/>
    <property type="project" value="UniProtKB-KW"/>
</dbReference>
<dbReference type="Pfam" id="PF08240">
    <property type="entry name" value="ADH_N"/>
    <property type="match status" value="1"/>
</dbReference>
<keyword evidence="3" id="KW-0560">Oxidoreductase</keyword>
<evidence type="ECO:0000259" key="4">
    <source>
        <dbReference type="SMART" id="SM00829"/>
    </source>
</evidence>
<dbReference type="InterPro" id="IPR014182">
    <property type="entry name" value="ADH_Zn_typ-1"/>
</dbReference>
<dbReference type="AlphaFoldDB" id="A0A1R0FBT6"/>
<evidence type="ECO:0000313" key="5">
    <source>
        <dbReference type="EMBL" id="OLY44434.1"/>
    </source>
</evidence>
<sequence length="337" mass="37009">MKAVGYYENLPISDDRSLQDFNLDMPEIGHDDLLVAVKAVSVNPIDVKTRQSGKPFGDSPRILGFDAAGIVQKLGKNVTGFHEGDEVYYAGAINRQGSNSEFQAIDSRLVAIKPKSLDFKTAAAMPLTSLTAYEMLFDRIDILKPVHKGKNALLMIAGAGGVGSIAIQLARHLSDVEIIATASRPQSQEWALKMGAHHVIDHTKDFAPQLEKIGFPHPSFIFSTANSDGYLPQYVDILAPEGRLGLIDGPKTFNINPLKMKSISVHWESMFTRSMFTTDNIARQGEILRHVAQLIDEKKLVPTLSKVLSPINAANLREAHRLIETQRSVGKLVVEGF</sequence>
<dbReference type="Proteomes" id="UP000187344">
    <property type="component" value="Unassembled WGS sequence"/>
</dbReference>
<proteinExistence type="inferred from homology"/>
<dbReference type="InterPro" id="IPR013149">
    <property type="entry name" value="ADH-like_C"/>
</dbReference>
<dbReference type="PANTHER" id="PTHR44154">
    <property type="entry name" value="QUINONE OXIDOREDUCTASE"/>
    <property type="match status" value="1"/>
</dbReference>
<dbReference type="PANTHER" id="PTHR44154:SF1">
    <property type="entry name" value="QUINONE OXIDOREDUCTASE"/>
    <property type="match status" value="1"/>
</dbReference>
<name>A0A1R0FBT6_9HYPH</name>